<accession>A0A7X1TQ91</accession>
<dbReference type="RefSeq" id="WP_152817176.1">
    <property type="nucleotide sequence ID" value="NZ_VJXX01000010.1"/>
</dbReference>
<sequence>MPESSSFQLHAWVDESMRGVKESQGMYLLGAVVADPSECEPTRDELRAVLPKGARKLHWTDMEAREKKQVTGLVCGLNVAHMVVIGTPLDLRKQEKARAKCMERLLWELGEMEVSRVFLEHRTPSLNGRDMKLVEHLRGRQAMPKTLRVDIAQPSSEPMLWIPDQMLGAMGDAEANDDGAWLELYDGAVHRIDIEF</sequence>
<proteinExistence type="predicted"/>
<protein>
    <recommendedName>
        <fullName evidence="3">DUF3800 domain-containing protein</fullName>
    </recommendedName>
</protein>
<dbReference type="AlphaFoldDB" id="A0A7X1TQ91"/>
<keyword evidence="2" id="KW-1185">Reference proteome</keyword>
<evidence type="ECO:0008006" key="3">
    <source>
        <dbReference type="Google" id="ProtNLM"/>
    </source>
</evidence>
<evidence type="ECO:0000313" key="2">
    <source>
        <dbReference type="Proteomes" id="UP000326464"/>
    </source>
</evidence>
<dbReference type="EMBL" id="VJXX01000010">
    <property type="protein sequence ID" value="MPY12311.1"/>
    <property type="molecule type" value="Genomic_DNA"/>
</dbReference>
<name>A0A7X1TQ91_9MICC</name>
<comment type="caution">
    <text evidence="1">The sequence shown here is derived from an EMBL/GenBank/DDBJ whole genome shotgun (WGS) entry which is preliminary data.</text>
</comment>
<evidence type="ECO:0000313" key="1">
    <source>
        <dbReference type="EMBL" id="MPY12311.1"/>
    </source>
</evidence>
<reference evidence="2" key="1">
    <citation type="submission" date="2019-07" db="EMBL/GenBank/DDBJ databases">
        <title>Arthrobacter KR32 sp. nov., isolated from mountain cheese made of cows milk.</title>
        <authorList>
            <person name="Flegler A."/>
        </authorList>
    </citation>
    <scope>NUCLEOTIDE SEQUENCE [LARGE SCALE GENOMIC DNA]</scope>
    <source>
        <strain evidence="2">KR32</strain>
    </source>
</reference>
<gene>
    <name evidence="1" type="ORF">FNH21_16590</name>
</gene>
<dbReference type="Proteomes" id="UP000326464">
    <property type="component" value="Unassembled WGS sequence"/>
</dbReference>
<dbReference type="OrthoDB" id="3255134at2"/>
<organism evidence="1 2">
    <name type="scientific">Arthrobacter bussei</name>
    <dbReference type="NCBI Taxonomy" id="2594179"/>
    <lineage>
        <taxon>Bacteria</taxon>
        <taxon>Bacillati</taxon>
        <taxon>Actinomycetota</taxon>
        <taxon>Actinomycetes</taxon>
        <taxon>Micrococcales</taxon>
        <taxon>Micrococcaceae</taxon>
        <taxon>Arthrobacter</taxon>
    </lineage>
</organism>